<comment type="caution">
    <text evidence="1">The sequence shown here is derived from an EMBL/GenBank/DDBJ whole genome shotgun (WGS) entry which is preliminary data.</text>
</comment>
<name>S9NYR0_CYSF2</name>
<reference evidence="1" key="1">
    <citation type="submission" date="2013-05" db="EMBL/GenBank/DDBJ databases">
        <title>Genome assembly of Cystobacter fuscus DSM 2262.</title>
        <authorList>
            <person name="Sharma G."/>
            <person name="Khatri I."/>
            <person name="Kaur C."/>
            <person name="Mayilraj S."/>
            <person name="Subramanian S."/>
        </authorList>
    </citation>
    <scope>NUCLEOTIDE SEQUENCE [LARGE SCALE GENOMIC DNA]</scope>
    <source>
        <strain evidence="1">DSM 2262</strain>
    </source>
</reference>
<gene>
    <name evidence="1" type="ORF">D187_007358</name>
</gene>
<evidence type="ECO:0000313" key="2">
    <source>
        <dbReference type="Proteomes" id="UP000011682"/>
    </source>
</evidence>
<accession>S9NYR0</accession>
<sequence>MLAFNDAGQAAVYDPTQNAWLPAASATQSPPYTSTFGVLLHTGQVLRVGGAFDAPISERFTR</sequence>
<proteinExistence type="predicted"/>
<organism evidence="1 2">
    <name type="scientific">Cystobacter fuscus (strain ATCC 25194 / DSM 2262 / NBRC 100088 / M29)</name>
    <dbReference type="NCBI Taxonomy" id="1242864"/>
    <lineage>
        <taxon>Bacteria</taxon>
        <taxon>Pseudomonadati</taxon>
        <taxon>Myxococcota</taxon>
        <taxon>Myxococcia</taxon>
        <taxon>Myxococcales</taxon>
        <taxon>Cystobacterineae</taxon>
        <taxon>Archangiaceae</taxon>
        <taxon>Cystobacter</taxon>
    </lineage>
</organism>
<evidence type="ECO:0008006" key="3">
    <source>
        <dbReference type="Google" id="ProtNLM"/>
    </source>
</evidence>
<dbReference type="Proteomes" id="UP000011682">
    <property type="component" value="Unassembled WGS sequence"/>
</dbReference>
<evidence type="ECO:0000313" key="1">
    <source>
        <dbReference type="EMBL" id="EPX56016.1"/>
    </source>
</evidence>
<dbReference type="AlphaFoldDB" id="S9NYR0"/>
<keyword evidence="2" id="KW-1185">Reference proteome</keyword>
<dbReference type="EMBL" id="ANAH02000066">
    <property type="protein sequence ID" value="EPX56016.1"/>
    <property type="molecule type" value="Genomic_DNA"/>
</dbReference>
<protein>
    <recommendedName>
        <fullName evidence="3">Galactose oxidase</fullName>
    </recommendedName>
</protein>